<dbReference type="InterPro" id="IPR013520">
    <property type="entry name" value="Ribonucl_H"/>
</dbReference>
<dbReference type="GO" id="GO:0003676">
    <property type="term" value="F:nucleic acid binding"/>
    <property type="evidence" value="ECO:0007669"/>
    <property type="project" value="InterPro"/>
</dbReference>
<dbReference type="GO" id="GO:0000175">
    <property type="term" value="F:3'-5'-RNA exonuclease activity"/>
    <property type="evidence" value="ECO:0000318"/>
    <property type="project" value="GO_Central"/>
</dbReference>
<name>A0A5F8G2H6_MONDO</name>
<dbReference type="GeneTree" id="ENSGT00390000009255"/>
<dbReference type="PANTHER" id="PTHR11046:SF0">
    <property type="entry name" value="OLIGORIBONUCLEASE, MITOCHONDRIAL"/>
    <property type="match status" value="1"/>
</dbReference>
<dbReference type="GO" id="GO:0005739">
    <property type="term" value="C:mitochondrion"/>
    <property type="evidence" value="ECO:0000318"/>
    <property type="project" value="GO_Central"/>
</dbReference>
<dbReference type="STRING" id="13616.ENSMODP00000041678"/>
<accession>A0A5F8G2H6</accession>
<dbReference type="InParanoid" id="A0A5F8G2H6"/>
<reference evidence="6" key="2">
    <citation type="submission" date="2025-08" db="UniProtKB">
        <authorList>
            <consortium name="Ensembl"/>
        </authorList>
    </citation>
    <scope>IDENTIFICATION</scope>
</reference>
<evidence type="ECO:0000259" key="5">
    <source>
        <dbReference type="Pfam" id="PF00929"/>
    </source>
</evidence>
<proteinExistence type="inferred from homology"/>
<evidence type="ECO:0000256" key="1">
    <source>
        <dbReference type="ARBA" id="ARBA00009921"/>
    </source>
</evidence>
<sequence length="176" mass="20573">MMGFNVEKDQIMEKTCLRIDSDLPILVEDPNLILNHPDELQGSLSEWHKEHPEKSDLTKAVKESSITLKQAEDEFLFFVQQQTPPGLCPVARHSVHVDKKFLDKYMPQFMKHLHYRVIDVSTGKRTVQMLVFRKYEFEPKKAASHRVLDDSKNIEELQFIGIISLRAKQMKRRGKL</sequence>
<keyword evidence="3" id="KW-0378">Hydrolase</keyword>
<dbReference type="SUPFAM" id="SSF53098">
    <property type="entry name" value="Ribonuclease H-like"/>
    <property type="match status" value="1"/>
</dbReference>
<dbReference type="InterPro" id="IPR036397">
    <property type="entry name" value="RNaseH_sf"/>
</dbReference>
<evidence type="ECO:0000256" key="3">
    <source>
        <dbReference type="ARBA" id="ARBA00022801"/>
    </source>
</evidence>
<evidence type="ECO:0000313" key="6">
    <source>
        <dbReference type="Ensembl" id="ENSMODP00000041678.1"/>
    </source>
</evidence>
<keyword evidence="4" id="KW-0269">Exonuclease</keyword>
<dbReference type="Proteomes" id="UP000002280">
    <property type="component" value="Chromosome 6"/>
</dbReference>
<dbReference type="Gene3D" id="3.30.420.10">
    <property type="entry name" value="Ribonuclease H-like superfamily/Ribonuclease H"/>
    <property type="match status" value="1"/>
</dbReference>
<keyword evidence="7" id="KW-1185">Reference proteome</keyword>
<reference evidence="6 7" key="1">
    <citation type="journal article" date="2007" name="Nature">
        <title>Genome of the marsupial Monodelphis domestica reveals innovation in non-coding sequences.</title>
        <authorList>
            <person name="Mikkelsen T.S."/>
            <person name="Wakefield M.J."/>
            <person name="Aken B."/>
            <person name="Amemiya C.T."/>
            <person name="Chang J.L."/>
            <person name="Duke S."/>
            <person name="Garber M."/>
            <person name="Gentles A.J."/>
            <person name="Goodstadt L."/>
            <person name="Heger A."/>
            <person name="Jurka J."/>
            <person name="Kamal M."/>
            <person name="Mauceli E."/>
            <person name="Searle S.M."/>
            <person name="Sharpe T."/>
            <person name="Baker M.L."/>
            <person name="Batzer M.A."/>
            <person name="Benos P.V."/>
            <person name="Belov K."/>
            <person name="Clamp M."/>
            <person name="Cook A."/>
            <person name="Cuff J."/>
            <person name="Das R."/>
            <person name="Davidow L."/>
            <person name="Deakin J.E."/>
            <person name="Fazzari M.J."/>
            <person name="Glass J.L."/>
            <person name="Grabherr M."/>
            <person name="Greally J.M."/>
            <person name="Gu W."/>
            <person name="Hore T.A."/>
            <person name="Huttley G.A."/>
            <person name="Kleber M."/>
            <person name="Jirtle R.L."/>
            <person name="Koina E."/>
            <person name="Lee J.T."/>
            <person name="Mahony S."/>
            <person name="Marra M.A."/>
            <person name="Miller R.D."/>
            <person name="Nicholls R.D."/>
            <person name="Oda M."/>
            <person name="Papenfuss A.T."/>
            <person name="Parra Z.E."/>
            <person name="Pollock D.D."/>
            <person name="Ray D.A."/>
            <person name="Schein J.E."/>
            <person name="Speed T.P."/>
            <person name="Thompson K."/>
            <person name="VandeBerg J.L."/>
            <person name="Wade C.M."/>
            <person name="Walker J.A."/>
            <person name="Waters P.D."/>
            <person name="Webber C."/>
            <person name="Weidman J.R."/>
            <person name="Xie X."/>
            <person name="Zody M.C."/>
            <person name="Baldwin J."/>
            <person name="Abdouelleil A."/>
            <person name="Abdulkadir J."/>
            <person name="Abebe A."/>
            <person name="Abera B."/>
            <person name="Abreu J."/>
            <person name="Acer S.C."/>
            <person name="Aftuck L."/>
            <person name="Alexander A."/>
            <person name="An P."/>
            <person name="Anderson E."/>
            <person name="Anderson S."/>
            <person name="Arachi H."/>
            <person name="Azer M."/>
            <person name="Bachantsang P."/>
            <person name="Barry A."/>
            <person name="Bayul T."/>
            <person name="Berlin A."/>
            <person name="Bessette D."/>
            <person name="Bloom T."/>
            <person name="Bloom T."/>
            <person name="Boguslavskiy L."/>
            <person name="Bonnet C."/>
            <person name="Boukhgalter B."/>
            <person name="Bourzgui I."/>
            <person name="Brown A."/>
            <person name="Cahill P."/>
            <person name="Channer S."/>
            <person name="Cheshatsang Y."/>
            <person name="Chuda L."/>
            <person name="Citroen M."/>
            <person name="Collymore A."/>
            <person name="Cooke P."/>
            <person name="Costello M."/>
            <person name="D'Aco K."/>
            <person name="Daza R."/>
            <person name="De Haan G."/>
            <person name="DeGray S."/>
            <person name="DeMaso C."/>
            <person name="Dhargay N."/>
            <person name="Dooley K."/>
            <person name="Dooley E."/>
            <person name="Doricent M."/>
            <person name="Dorje P."/>
            <person name="Dorjee K."/>
            <person name="Dupes A."/>
            <person name="Elong R."/>
            <person name="Falk J."/>
            <person name="Farina A."/>
            <person name="Faro S."/>
            <person name="Ferguson D."/>
            <person name="Fisher S."/>
            <person name="Foley C.D."/>
            <person name="Franke A."/>
            <person name="Friedrich D."/>
            <person name="Gadbois L."/>
            <person name="Gearin G."/>
            <person name="Gearin C.R."/>
            <person name="Giannoukos G."/>
            <person name="Goode T."/>
            <person name="Graham J."/>
            <person name="Grandbois E."/>
            <person name="Grewal S."/>
            <person name="Gyaltsen K."/>
            <person name="Hafez N."/>
            <person name="Hagos B."/>
            <person name="Hall J."/>
            <person name="Henson C."/>
            <person name="Hollinger A."/>
            <person name="Honan T."/>
            <person name="Huard M.D."/>
            <person name="Hughes L."/>
            <person name="Hurhula B."/>
            <person name="Husby M.E."/>
            <person name="Kamat A."/>
            <person name="Kanga B."/>
            <person name="Kashin S."/>
            <person name="Khazanovich D."/>
            <person name="Kisner P."/>
            <person name="Lance K."/>
            <person name="Lara M."/>
            <person name="Lee W."/>
            <person name="Lennon N."/>
            <person name="Letendre F."/>
            <person name="LeVine R."/>
            <person name="Lipovsky A."/>
            <person name="Liu X."/>
            <person name="Liu J."/>
            <person name="Liu S."/>
            <person name="Lokyitsang T."/>
            <person name="Lokyitsang Y."/>
            <person name="Lubonja R."/>
            <person name="Lui A."/>
            <person name="MacDonald P."/>
            <person name="Magnisalis V."/>
            <person name="Maru K."/>
            <person name="Matthews C."/>
            <person name="McCusker W."/>
            <person name="McDonough S."/>
            <person name="Mehta T."/>
            <person name="Meldrim J."/>
            <person name="Meneus L."/>
            <person name="Mihai O."/>
            <person name="Mihalev A."/>
            <person name="Mihova T."/>
            <person name="Mittelman R."/>
            <person name="Mlenga V."/>
            <person name="Montmayeur A."/>
            <person name="Mulrain L."/>
            <person name="Navidi A."/>
            <person name="Naylor J."/>
            <person name="Negash T."/>
            <person name="Nguyen T."/>
            <person name="Nguyen N."/>
            <person name="Nicol R."/>
            <person name="Norbu C."/>
            <person name="Norbu N."/>
            <person name="Novod N."/>
            <person name="O'Neill B."/>
            <person name="Osman S."/>
            <person name="Markiewicz E."/>
            <person name="Oyono O.L."/>
            <person name="Patti C."/>
            <person name="Phunkhang P."/>
            <person name="Pierre F."/>
            <person name="Priest M."/>
            <person name="Raghuraman S."/>
            <person name="Rege F."/>
            <person name="Reyes R."/>
            <person name="Rise C."/>
            <person name="Rogov P."/>
            <person name="Ross K."/>
            <person name="Ryan E."/>
            <person name="Settipalli S."/>
            <person name="Shea T."/>
            <person name="Sherpa N."/>
            <person name="Shi L."/>
            <person name="Shih D."/>
            <person name="Sparrow T."/>
            <person name="Spaulding J."/>
            <person name="Stalker J."/>
            <person name="Stange-Thomann N."/>
            <person name="Stavropoulos S."/>
            <person name="Stone C."/>
            <person name="Strader C."/>
            <person name="Tesfaye S."/>
            <person name="Thomson T."/>
            <person name="Thoulutsang Y."/>
            <person name="Thoulutsang D."/>
            <person name="Topham K."/>
            <person name="Topping I."/>
            <person name="Tsamla T."/>
            <person name="Vassiliev H."/>
            <person name="Vo A."/>
            <person name="Wangchuk T."/>
            <person name="Wangdi T."/>
            <person name="Weiand M."/>
            <person name="Wilkinson J."/>
            <person name="Wilson A."/>
            <person name="Yadav S."/>
            <person name="Young G."/>
            <person name="Yu Q."/>
            <person name="Zembek L."/>
            <person name="Zhong D."/>
            <person name="Zimmer A."/>
            <person name="Zwirko Z."/>
            <person name="Jaffe D.B."/>
            <person name="Alvarez P."/>
            <person name="Brockman W."/>
            <person name="Butler J."/>
            <person name="Chin C."/>
            <person name="Gnerre S."/>
            <person name="MacCallum I."/>
            <person name="Graves J.A."/>
            <person name="Ponting C.P."/>
            <person name="Breen M."/>
            <person name="Samollow P.B."/>
            <person name="Lander E.S."/>
            <person name="Lindblad-Toh K."/>
        </authorList>
    </citation>
    <scope>NUCLEOTIDE SEQUENCE [LARGE SCALE GENOMIC DNA]</scope>
</reference>
<comment type="similarity">
    <text evidence="1">Belongs to the oligoribonuclease family.</text>
</comment>
<organism evidence="6 7">
    <name type="scientific">Monodelphis domestica</name>
    <name type="common">Gray short-tailed opossum</name>
    <dbReference type="NCBI Taxonomy" id="13616"/>
    <lineage>
        <taxon>Eukaryota</taxon>
        <taxon>Metazoa</taxon>
        <taxon>Chordata</taxon>
        <taxon>Craniata</taxon>
        <taxon>Vertebrata</taxon>
        <taxon>Euteleostomi</taxon>
        <taxon>Mammalia</taxon>
        <taxon>Metatheria</taxon>
        <taxon>Didelphimorphia</taxon>
        <taxon>Didelphidae</taxon>
        <taxon>Monodelphis</taxon>
    </lineage>
</organism>
<dbReference type="OMA" id="YMPLIDN"/>
<dbReference type="NCBIfam" id="NF003765">
    <property type="entry name" value="PRK05359.1"/>
    <property type="match status" value="1"/>
</dbReference>
<protein>
    <recommendedName>
        <fullName evidence="5">Exonuclease domain-containing protein</fullName>
    </recommendedName>
</protein>
<dbReference type="Pfam" id="PF00929">
    <property type="entry name" value="RNase_T"/>
    <property type="match status" value="1"/>
</dbReference>
<dbReference type="InterPro" id="IPR022894">
    <property type="entry name" value="Oligoribonuclease"/>
</dbReference>
<reference evidence="6" key="3">
    <citation type="submission" date="2025-09" db="UniProtKB">
        <authorList>
            <consortium name="Ensembl"/>
        </authorList>
    </citation>
    <scope>IDENTIFICATION</scope>
</reference>
<dbReference type="InterPro" id="IPR012337">
    <property type="entry name" value="RNaseH-like_sf"/>
</dbReference>
<dbReference type="Ensembl" id="ENSMODT00000003734.3">
    <property type="protein sequence ID" value="ENSMODP00000041678.1"/>
    <property type="gene ID" value="ENSMODG00000003007.3"/>
</dbReference>
<evidence type="ECO:0000313" key="7">
    <source>
        <dbReference type="Proteomes" id="UP000002280"/>
    </source>
</evidence>
<feature type="domain" description="Exonuclease" evidence="5">
    <location>
        <begin position="1"/>
        <end position="154"/>
    </location>
</feature>
<evidence type="ECO:0000256" key="4">
    <source>
        <dbReference type="ARBA" id="ARBA00022839"/>
    </source>
</evidence>
<keyword evidence="2" id="KW-0540">Nuclease</keyword>
<dbReference type="AlphaFoldDB" id="A0A5F8G2H6"/>
<dbReference type="PANTHER" id="PTHR11046">
    <property type="entry name" value="OLIGORIBONUCLEASE, MITOCHONDRIAL"/>
    <property type="match status" value="1"/>
</dbReference>
<evidence type="ECO:0000256" key="2">
    <source>
        <dbReference type="ARBA" id="ARBA00022722"/>
    </source>
</evidence>